<proteinExistence type="predicted"/>
<name>A0AA36JG52_9DINO</name>
<dbReference type="Proteomes" id="UP001178507">
    <property type="component" value="Unassembled WGS sequence"/>
</dbReference>
<keyword evidence="2" id="KW-1185">Reference proteome</keyword>
<accession>A0AA36JG52</accession>
<comment type="caution">
    <text evidence="1">The sequence shown here is derived from an EMBL/GenBank/DDBJ whole genome shotgun (WGS) entry which is preliminary data.</text>
</comment>
<reference evidence="1" key="1">
    <citation type="submission" date="2023-08" db="EMBL/GenBank/DDBJ databases">
        <authorList>
            <person name="Chen Y."/>
            <person name="Shah S."/>
            <person name="Dougan E. K."/>
            <person name="Thang M."/>
            <person name="Chan C."/>
        </authorList>
    </citation>
    <scope>NUCLEOTIDE SEQUENCE</scope>
</reference>
<evidence type="ECO:0000313" key="2">
    <source>
        <dbReference type="Proteomes" id="UP001178507"/>
    </source>
</evidence>
<organism evidence="1 2">
    <name type="scientific">Effrenium voratum</name>
    <dbReference type="NCBI Taxonomy" id="2562239"/>
    <lineage>
        <taxon>Eukaryota</taxon>
        <taxon>Sar</taxon>
        <taxon>Alveolata</taxon>
        <taxon>Dinophyceae</taxon>
        <taxon>Suessiales</taxon>
        <taxon>Symbiodiniaceae</taxon>
        <taxon>Effrenium</taxon>
    </lineage>
</organism>
<protein>
    <submittedName>
        <fullName evidence="1">Uncharacterized protein</fullName>
    </submittedName>
</protein>
<gene>
    <name evidence="1" type="ORF">EVOR1521_LOCUS26887</name>
</gene>
<dbReference type="EMBL" id="CAUJNA010003541">
    <property type="protein sequence ID" value="CAJ1404454.1"/>
    <property type="molecule type" value="Genomic_DNA"/>
</dbReference>
<dbReference type="AlphaFoldDB" id="A0AA36JG52"/>
<evidence type="ECO:0000313" key="1">
    <source>
        <dbReference type="EMBL" id="CAJ1404454.1"/>
    </source>
</evidence>
<sequence>MGGKQCVANGGAPFRAKIVINNLTKDLTLKEPGTCHCRKDGCERNHHKGLHMDAGKVVQGEEPPTVLDPLDSGMFAISARESTACGPDGELHYDVWRDGVKSGTVTLYFSRDANSSTRSQNSRVSGCVNNGEYELFGDFPPDTTDCTFTLRKRKVEVRLRGQLSAQFGGGSLDMTVPIEDILKLPELQRLLEGMDQMGAQADKLTEVVKKLQEEGIKFDFVSANKPSWWPF</sequence>